<sequence length="300" mass="31912">MPGGRLTHQERRHIARGLADGLGYAEIARRLERPTSTVSREVSRNGGRSGYRADPAQREADRRARRGGTAAARSTAGTRERPGAPAGERGVHAARRREARTTRRGDARAVRDFEGEFVRALTASGMTRMAARVLARLYAADGPGLTAADLVRALGVSPASVSLAVGFLEEQGLLRRVRGGRGRRDLYAVDQDIWYRSVRASIRANLAISEAARRGALELGPDTVPGLRLSSTAEFLDRIGEALAGAADELRPLLVPGTAGATEIPESPTAPEPSKPQGPSESSETSKSADPAERTDPADP</sequence>
<accession>A0ABX8BMS3</accession>
<dbReference type="EMBL" id="CP074133">
    <property type="protein sequence ID" value="QUX23540.1"/>
    <property type="molecule type" value="Genomic_DNA"/>
</dbReference>
<name>A0ABX8BMS3_9ACTN</name>
<dbReference type="Pfam" id="PF13936">
    <property type="entry name" value="HTH_38"/>
    <property type="match status" value="1"/>
</dbReference>
<organism evidence="3 4">
    <name type="scientific">Nocardiopsis changdeensis</name>
    <dbReference type="NCBI Taxonomy" id="2831969"/>
    <lineage>
        <taxon>Bacteria</taxon>
        <taxon>Bacillati</taxon>
        <taxon>Actinomycetota</taxon>
        <taxon>Actinomycetes</taxon>
        <taxon>Streptosporangiales</taxon>
        <taxon>Nocardiopsidaceae</taxon>
        <taxon>Nocardiopsis</taxon>
    </lineage>
</organism>
<evidence type="ECO:0000313" key="3">
    <source>
        <dbReference type="EMBL" id="QUX23540.1"/>
    </source>
</evidence>
<gene>
    <name evidence="3" type="ORF">KGD84_03975</name>
</gene>
<dbReference type="RefSeq" id="WP_220564763.1">
    <property type="nucleotide sequence ID" value="NZ_CP074133.1"/>
</dbReference>
<keyword evidence="4" id="KW-1185">Reference proteome</keyword>
<evidence type="ECO:0000256" key="1">
    <source>
        <dbReference type="SAM" id="MobiDB-lite"/>
    </source>
</evidence>
<reference evidence="3 4" key="1">
    <citation type="submission" date="2021-05" db="EMBL/GenBank/DDBJ databases">
        <title>Direct Submission.</title>
        <authorList>
            <person name="Li K."/>
            <person name="Gao J."/>
        </authorList>
    </citation>
    <scope>NUCLEOTIDE SEQUENCE [LARGE SCALE GENOMIC DNA]</scope>
    <source>
        <strain evidence="3 4">Mg02</strain>
    </source>
</reference>
<feature type="domain" description="HTH marR-type" evidence="2">
    <location>
        <begin position="119"/>
        <end position="211"/>
    </location>
</feature>
<evidence type="ECO:0000313" key="4">
    <source>
        <dbReference type="Proteomes" id="UP000676079"/>
    </source>
</evidence>
<feature type="compositionally biased region" description="Polar residues" evidence="1">
    <location>
        <begin position="277"/>
        <end position="288"/>
    </location>
</feature>
<proteinExistence type="predicted"/>
<dbReference type="Pfam" id="PF12802">
    <property type="entry name" value="MarR_2"/>
    <property type="match status" value="1"/>
</dbReference>
<evidence type="ECO:0000259" key="2">
    <source>
        <dbReference type="SMART" id="SM00347"/>
    </source>
</evidence>
<dbReference type="InterPro" id="IPR036388">
    <property type="entry name" value="WH-like_DNA-bd_sf"/>
</dbReference>
<feature type="region of interest" description="Disordered" evidence="1">
    <location>
        <begin position="30"/>
        <end position="106"/>
    </location>
</feature>
<protein>
    <submittedName>
        <fullName evidence="3">Helix-turn-helix domain-containing protein</fullName>
    </submittedName>
</protein>
<dbReference type="InterPro" id="IPR000835">
    <property type="entry name" value="HTH_MarR-typ"/>
</dbReference>
<dbReference type="PANTHER" id="PTHR10948:SF23">
    <property type="entry name" value="TRANSPOSASE INSI FOR INSERTION SEQUENCE ELEMENT IS30A-RELATED"/>
    <property type="match status" value="1"/>
</dbReference>
<feature type="compositionally biased region" description="Basic and acidic residues" evidence="1">
    <location>
        <begin position="290"/>
        <end position="300"/>
    </location>
</feature>
<dbReference type="SMART" id="SM00347">
    <property type="entry name" value="HTH_MARR"/>
    <property type="match status" value="1"/>
</dbReference>
<dbReference type="PANTHER" id="PTHR10948">
    <property type="entry name" value="TRANSPOSASE"/>
    <property type="match status" value="1"/>
</dbReference>
<dbReference type="InterPro" id="IPR051917">
    <property type="entry name" value="Transposase-Integrase"/>
</dbReference>
<feature type="compositionally biased region" description="Low complexity" evidence="1">
    <location>
        <begin position="67"/>
        <end position="77"/>
    </location>
</feature>
<dbReference type="Gene3D" id="1.10.10.10">
    <property type="entry name" value="Winged helix-like DNA-binding domain superfamily/Winged helix DNA-binding domain"/>
    <property type="match status" value="1"/>
</dbReference>
<feature type="region of interest" description="Disordered" evidence="1">
    <location>
        <begin position="254"/>
        <end position="300"/>
    </location>
</feature>
<dbReference type="Proteomes" id="UP000676079">
    <property type="component" value="Chromosome"/>
</dbReference>
<dbReference type="InterPro" id="IPR036390">
    <property type="entry name" value="WH_DNA-bd_sf"/>
</dbReference>
<dbReference type="SUPFAM" id="SSF46785">
    <property type="entry name" value="Winged helix' DNA-binding domain"/>
    <property type="match status" value="1"/>
</dbReference>
<dbReference type="InterPro" id="IPR025246">
    <property type="entry name" value="IS30-like_HTH"/>
</dbReference>